<sequence length="64" mass="6783">MLRKYIPLAFTVSALALAGCTDGDAENAGEEVDAAIEDVTGEDSDTFEEAGEEIDDTTDEPSRD</sequence>
<evidence type="ECO:0000313" key="4">
    <source>
        <dbReference type="Proteomes" id="UP000273675"/>
    </source>
</evidence>
<evidence type="ECO:0000256" key="1">
    <source>
        <dbReference type="SAM" id="MobiDB-lite"/>
    </source>
</evidence>
<evidence type="ECO:0000256" key="2">
    <source>
        <dbReference type="SAM" id="SignalP"/>
    </source>
</evidence>
<gene>
    <name evidence="3" type="ORF">C7435_0483</name>
</gene>
<protein>
    <submittedName>
        <fullName evidence="3">Uncharacterized protein</fullName>
    </submittedName>
</protein>
<evidence type="ECO:0000313" key="3">
    <source>
        <dbReference type="EMBL" id="RKR04040.1"/>
    </source>
</evidence>
<feature type="region of interest" description="Disordered" evidence="1">
    <location>
        <begin position="39"/>
        <end position="64"/>
    </location>
</feature>
<dbReference type="PROSITE" id="PS51257">
    <property type="entry name" value="PROKAR_LIPOPROTEIN"/>
    <property type="match status" value="1"/>
</dbReference>
<comment type="caution">
    <text evidence="3">The sequence shown here is derived from an EMBL/GenBank/DDBJ whole genome shotgun (WGS) entry which is preliminary data.</text>
</comment>
<reference evidence="3 4" key="1">
    <citation type="submission" date="2018-10" db="EMBL/GenBank/DDBJ databases">
        <title>Genomic Encyclopedia of Type Strains, Phase IV (KMG-IV): sequencing the most valuable type-strain genomes for metagenomic binning, comparative biology and taxonomic classification.</title>
        <authorList>
            <person name="Goeker M."/>
        </authorList>
    </citation>
    <scope>NUCLEOTIDE SEQUENCE [LARGE SCALE GENOMIC DNA]</scope>
    <source>
        <strain evidence="3 4">DSM 4734</strain>
    </source>
</reference>
<name>A0A495DN18_9PROT</name>
<feature type="signal peptide" evidence="2">
    <location>
        <begin position="1"/>
        <end position="18"/>
    </location>
</feature>
<accession>A0A495DN18</accession>
<dbReference type="AlphaFoldDB" id="A0A495DN18"/>
<proteinExistence type="predicted"/>
<dbReference type="RefSeq" id="WP_121209879.1">
    <property type="nucleotide sequence ID" value="NZ_RBIM01000001.1"/>
</dbReference>
<feature type="chain" id="PRO_5019802168" evidence="2">
    <location>
        <begin position="19"/>
        <end position="64"/>
    </location>
</feature>
<dbReference type="Proteomes" id="UP000273675">
    <property type="component" value="Unassembled WGS sequence"/>
</dbReference>
<organism evidence="3 4">
    <name type="scientific">Maricaulis maris</name>
    <dbReference type="NCBI Taxonomy" id="74318"/>
    <lineage>
        <taxon>Bacteria</taxon>
        <taxon>Pseudomonadati</taxon>
        <taxon>Pseudomonadota</taxon>
        <taxon>Alphaproteobacteria</taxon>
        <taxon>Maricaulales</taxon>
        <taxon>Maricaulaceae</taxon>
        <taxon>Maricaulis</taxon>
    </lineage>
</organism>
<keyword evidence="2" id="KW-0732">Signal</keyword>
<dbReference type="EMBL" id="RBIM01000001">
    <property type="protein sequence ID" value="RKR04040.1"/>
    <property type="molecule type" value="Genomic_DNA"/>
</dbReference>